<dbReference type="GO" id="GO:0010087">
    <property type="term" value="P:phloem or xylem histogenesis"/>
    <property type="evidence" value="ECO:0007669"/>
    <property type="project" value="TreeGrafter"/>
</dbReference>
<dbReference type="PANTHER" id="PTHR31351:SF4">
    <property type="entry name" value="AUXIN CANALIZATION PROTEIN (DUF828)"/>
    <property type="match status" value="1"/>
</dbReference>
<dbReference type="InterPro" id="IPR040269">
    <property type="entry name" value="VAB"/>
</dbReference>
<feature type="domain" description="Pleckstrin-like plant" evidence="3">
    <location>
        <begin position="537"/>
        <end position="598"/>
    </location>
</feature>
<evidence type="ECO:0000313" key="5">
    <source>
        <dbReference type="Proteomes" id="UP000734854"/>
    </source>
</evidence>
<evidence type="ECO:0000256" key="1">
    <source>
        <dbReference type="SAM" id="MobiDB-lite"/>
    </source>
</evidence>
<accession>A0A8J5F7N4</accession>
<organism evidence="4 5">
    <name type="scientific">Zingiber officinale</name>
    <name type="common">Ginger</name>
    <name type="synonym">Amomum zingiber</name>
    <dbReference type="NCBI Taxonomy" id="94328"/>
    <lineage>
        <taxon>Eukaryota</taxon>
        <taxon>Viridiplantae</taxon>
        <taxon>Streptophyta</taxon>
        <taxon>Embryophyta</taxon>
        <taxon>Tracheophyta</taxon>
        <taxon>Spermatophyta</taxon>
        <taxon>Magnoliopsida</taxon>
        <taxon>Liliopsida</taxon>
        <taxon>Zingiberales</taxon>
        <taxon>Zingiberaceae</taxon>
        <taxon>Zingiber</taxon>
    </lineage>
</organism>
<dbReference type="InterPro" id="IPR013666">
    <property type="entry name" value="PH_pln"/>
</dbReference>
<feature type="domain" description="Pleckstrin-like plant" evidence="3">
    <location>
        <begin position="470"/>
        <end position="514"/>
    </location>
</feature>
<protein>
    <recommendedName>
        <fullName evidence="6">VAN3-binding protein</fullName>
    </recommendedName>
</protein>
<proteinExistence type="predicted"/>
<dbReference type="InterPro" id="IPR008546">
    <property type="entry name" value="VAN3-bd-like_auxin_canal"/>
</dbReference>
<dbReference type="Proteomes" id="UP000734854">
    <property type="component" value="Unassembled WGS sequence"/>
</dbReference>
<evidence type="ECO:0000313" key="4">
    <source>
        <dbReference type="EMBL" id="KAG6480898.1"/>
    </source>
</evidence>
<keyword evidence="5" id="KW-1185">Reference proteome</keyword>
<dbReference type="GO" id="GO:0010305">
    <property type="term" value="P:leaf vascular tissue pattern formation"/>
    <property type="evidence" value="ECO:0007669"/>
    <property type="project" value="TreeGrafter"/>
</dbReference>
<feature type="region of interest" description="Disordered" evidence="1">
    <location>
        <begin position="1"/>
        <end position="33"/>
    </location>
</feature>
<gene>
    <name evidence="4" type="ORF">ZIOFF_057486</name>
</gene>
<feature type="compositionally biased region" description="Basic and acidic residues" evidence="1">
    <location>
        <begin position="9"/>
        <end position="22"/>
    </location>
</feature>
<feature type="domain" description="VAN3-binding protein-like auxin canalisation" evidence="2">
    <location>
        <begin position="141"/>
        <end position="421"/>
    </location>
</feature>
<dbReference type="Pfam" id="PF08458">
    <property type="entry name" value="PH_2"/>
    <property type="match status" value="2"/>
</dbReference>
<dbReference type="PANTHER" id="PTHR31351">
    <property type="entry name" value="EXPRESSED PROTEIN"/>
    <property type="match status" value="1"/>
</dbReference>
<evidence type="ECO:0000259" key="3">
    <source>
        <dbReference type="Pfam" id="PF08458"/>
    </source>
</evidence>
<dbReference type="AlphaFoldDB" id="A0A8J5F7N4"/>
<dbReference type="GO" id="GO:0009734">
    <property type="term" value="P:auxin-activated signaling pathway"/>
    <property type="evidence" value="ECO:0007669"/>
    <property type="project" value="TreeGrafter"/>
</dbReference>
<reference evidence="4 5" key="1">
    <citation type="submission" date="2020-08" db="EMBL/GenBank/DDBJ databases">
        <title>Plant Genome Project.</title>
        <authorList>
            <person name="Zhang R.-G."/>
        </authorList>
    </citation>
    <scope>NUCLEOTIDE SEQUENCE [LARGE SCALE GENOMIC DNA]</scope>
    <source>
        <tissue evidence="4">Rhizome</tissue>
    </source>
</reference>
<evidence type="ECO:0008006" key="6">
    <source>
        <dbReference type="Google" id="ProtNLM"/>
    </source>
</evidence>
<name>A0A8J5F7N4_ZINOF</name>
<feature type="region of interest" description="Disordered" evidence="1">
    <location>
        <begin position="227"/>
        <end position="260"/>
    </location>
</feature>
<dbReference type="Pfam" id="PF05703">
    <property type="entry name" value="Auxin_canalis"/>
    <property type="match status" value="1"/>
</dbReference>
<evidence type="ECO:0000259" key="2">
    <source>
        <dbReference type="Pfam" id="PF05703"/>
    </source>
</evidence>
<dbReference type="EMBL" id="JACMSC010000016">
    <property type="protein sequence ID" value="KAG6480898.1"/>
    <property type="molecule type" value="Genomic_DNA"/>
</dbReference>
<comment type="caution">
    <text evidence="4">The sequence shown here is derived from an EMBL/GenBank/DDBJ whole genome shotgun (WGS) entry which is preliminary data.</text>
</comment>
<sequence length="605" mass="65835">MEMVKVQNPHKESLKSKGKKLESPGIIYGDQTPSHTGCASSKRVLIPNRAQDARQVEDLDRKWCSHRRQVGGAQQGKHNCATRRVVVARVHLTVVRRVGVMRPSKRRVFESKPHYSFCKTATAPLPAAMEESGETRLPELPRPPELPMEFLSRSWTASSLEASKALAPPPPPLPPFLPTAAIPEDVAGEVEETGAPASTVIGNPFSFASSATSQLVMERIMSQSEVSPLTSGRLSHSSGPLNGGGSLSDSPPVSPSDMDDVKYCATGGNALKPQPYRGTSKTVGRWLKDRKEKKKEETRAHNAQLHAVISVAGVAAAIAAIAAATAGASGSGKDDRAARTDMAVASAATLVAAQCVEAAESMGAEREQLASVVSSAVNVRTPGDIVTLTAAAATALRGAATLKARALKEVWNIAAVIPVERSAVANHHNHRHCKQDKELDNNGSSFADEFVPEENFLGLCSQELLARGTELLKRTRKGALHWKVVSVYINKMGQVMLKMKSKHVAGTFTKKKKSECCARYLRPSVPIHMEFFFPLADVIVDVCKDIQAWPGRHLLEGGELRRYFGLRTAEQRVIEFECRSLREYDMWTRGVYRLLNIVNDKKHLS</sequence>